<comment type="caution">
    <text evidence="15">The sequence shown here is derived from an EMBL/GenBank/DDBJ whole genome shotgun (WGS) entry which is preliminary data.</text>
</comment>
<dbReference type="PRINTS" id="PR00344">
    <property type="entry name" value="BCTRLSENSOR"/>
</dbReference>
<keyword evidence="10" id="KW-0175">Coiled coil</keyword>
<dbReference type="NCBIfam" id="TIGR00229">
    <property type="entry name" value="sensory_box"/>
    <property type="match status" value="1"/>
</dbReference>
<dbReference type="SMART" id="SM00388">
    <property type="entry name" value="HisKA"/>
    <property type="match status" value="1"/>
</dbReference>
<evidence type="ECO:0000259" key="11">
    <source>
        <dbReference type="PROSITE" id="PS50109"/>
    </source>
</evidence>
<accession>A0A1X3G605</accession>
<evidence type="ECO:0000256" key="10">
    <source>
        <dbReference type="SAM" id="Coils"/>
    </source>
</evidence>
<gene>
    <name evidence="15" type="ORF">BSZ18_02240</name>
</gene>
<evidence type="ECO:0000256" key="1">
    <source>
        <dbReference type="ARBA" id="ARBA00000085"/>
    </source>
</evidence>
<dbReference type="SUPFAM" id="SSF47384">
    <property type="entry name" value="Homodimeric domain of signal transducing histidine kinase"/>
    <property type="match status" value="1"/>
</dbReference>
<dbReference type="Gene3D" id="1.10.287.130">
    <property type="match status" value="1"/>
</dbReference>
<sequence>MTRNSEDQKPEIAAWQWKQIVNGATDTAIITTDLRGRVTSWNIGACNILGWTEEEMIDRSLSRVFAEEDQEAQLSREIADAMTKGKGGGEEGWRRRKDGSRFWAVGELSPIRDKSNVVGFIKILRDRTAQREAEEAIREERHALEVLNRAGSALAAETDLERLVQIVTDAGVALTGAEFGAFFYNVINNAGESYMLYTLSGAPIEAFSKFPMPRNTEVFAPTFLGQGIVRSDDITKDSRYGKNSPRKGMPEGHLPVRSYLAVSVISRTGEVLGGLFFGHARTAVFNERSERGLSGLAAEAAVAIDNVRLSQAMHREIEERKRAQEALVELNATLERQVTERTEQLRKNEEALRQSQKMEAVGQLTGGVAHDFNNLLQIILGNLDTLQRNLPAESGRLQRAARNAMTGAQRAATLTQRLLAFSRRQPLDPKPLDVNALVNGLSDMIHRTLGETIDVETVLGAGVWRVEADPAELEAAVINLAVNARDAMTNGGRLTIETSNAHIDEAYVASHTEVVPGQYVAVAVTDTGVGMDSKTVAQAFEPFFTTKAVGKGTGLGLSQVYGFVKQSGGHVKIYSEVGQGTTVKLYLPRLATQAAGAEQVESNPSPEAAQEETVLVLEDDDEVRAYSVETLRELGYRVIEAHDGPSALRLLERQPRVDLLFTDVVLPGGLTGAQVAAQAKTVRPTLKVLFTTGYARNAIIHHGRLDKGVQLLVKPFSFSDLAAKVRDVLDGASD</sequence>
<dbReference type="InterPro" id="IPR000014">
    <property type="entry name" value="PAS"/>
</dbReference>
<evidence type="ECO:0000256" key="9">
    <source>
        <dbReference type="PROSITE-ProRule" id="PRU00169"/>
    </source>
</evidence>
<dbReference type="Pfam" id="PF02518">
    <property type="entry name" value="HATPase_c"/>
    <property type="match status" value="1"/>
</dbReference>
<evidence type="ECO:0000256" key="5">
    <source>
        <dbReference type="ARBA" id="ARBA00022741"/>
    </source>
</evidence>
<dbReference type="SMART" id="SM00091">
    <property type="entry name" value="PAS"/>
    <property type="match status" value="1"/>
</dbReference>
<evidence type="ECO:0000256" key="8">
    <source>
        <dbReference type="ARBA" id="ARBA00023012"/>
    </source>
</evidence>
<name>A0A1X3G605_9BRAD</name>
<evidence type="ECO:0000256" key="7">
    <source>
        <dbReference type="ARBA" id="ARBA00022840"/>
    </source>
</evidence>
<proteinExistence type="predicted"/>
<keyword evidence="6 15" id="KW-0418">Kinase</keyword>
<dbReference type="CDD" id="cd00082">
    <property type="entry name" value="HisKA"/>
    <property type="match status" value="1"/>
</dbReference>
<dbReference type="EMBL" id="NAFI01000130">
    <property type="protein sequence ID" value="OSJ18397.1"/>
    <property type="molecule type" value="Genomic_DNA"/>
</dbReference>
<dbReference type="CDD" id="cd16919">
    <property type="entry name" value="HATPase_CckA-like"/>
    <property type="match status" value="1"/>
</dbReference>
<evidence type="ECO:0000313" key="16">
    <source>
        <dbReference type="Proteomes" id="UP000193553"/>
    </source>
</evidence>
<evidence type="ECO:0000259" key="13">
    <source>
        <dbReference type="PROSITE" id="PS50112"/>
    </source>
</evidence>
<dbReference type="PROSITE" id="PS50113">
    <property type="entry name" value="PAC"/>
    <property type="match status" value="1"/>
</dbReference>
<dbReference type="InterPro" id="IPR036890">
    <property type="entry name" value="HATPase_C_sf"/>
</dbReference>
<dbReference type="InterPro" id="IPR001789">
    <property type="entry name" value="Sig_transdc_resp-reg_receiver"/>
</dbReference>
<dbReference type="PANTHER" id="PTHR43065:SF49">
    <property type="entry name" value="HISTIDINE KINASE"/>
    <property type="match status" value="1"/>
</dbReference>
<dbReference type="CDD" id="cd00130">
    <property type="entry name" value="PAS"/>
    <property type="match status" value="1"/>
</dbReference>
<keyword evidence="7" id="KW-0067">ATP-binding</keyword>
<dbReference type="InterPro" id="IPR000700">
    <property type="entry name" value="PAS-assoc_C"/>
</dbReference>
<dbReference type="SUPFAM" id="SSF52172">
    <property type="entry name" value="CheY-like"/>
    <property type="match status" value="1"/>
</dbReference>
<dbReference type="GO" id="GO:0000155">
    <property type="term" value="F:phosphorelay sensor kinase activity"/>
    <property type="evidence" value="ECO:0007669"/>
    <property type="project" value="InterPro"/>
</dbReference>
<dbReference type="InterPro" id="IPR011006">
    <property type="entry name" value="CheY-like_superfamily"/>
</dbReference>
<dbReference type="InterPro" id="IPR013767">
    <property type="entry name" value="PAS_fold"/>
</dbReference>
<feature type="domain" description="Histidine kinase" evidence="11">
    <location>
        <begin position="367"/>
        <end position="591"/>
    </location>
</feature>
<keyword evidence="3 9" id="KW-0597">Phosphoprotein</keyword>
<dbReference type="RefSeq" id="WP_085357202.1">
    <property type="nucleotide sequence ID" value="NZ_NAFD01000138.1"/>
</dbReference>
<evidence type="ECO:0000313" key="15">
    <source>
        <dbReference type="EMBL" id="OSJ18397.1"/>
    </source>
</evidence>
<feature type="modified residue" description="4-aspartylphosphate" evidence="9">
    <location>
        <position position="663"/>
    </location>
</feature>
<dbReference type="AlphaFoldDB" id="A0A1X3G605"/>
<evidence type="ECO:0000256" key="3">
    <source>
        <dbReference type="ARBA" id="ARBA00022553"/>
    </source>
</evidence>
<dbReference type="Pfam" id="PF00512">
    <property type="entry name" value="HisKA"/>
    <property type="match status" value="1"/>
</dbReference>
<dbReference type="GO" id="GO:0006355">
    <property type="term" value="P:regulation of DNA-templated transcription"/>
    <property type="evidence" value="ECO:0007669"/>
    <property type="project" value="InterPro"/>
</dbReference>
<feature type="domain" description="Response regulatory" evidence="12">
    <location>
        <begin position="613"/>
        <end position="729"/>
    </location>
</feature>
<dbReference type="InterPro" id="IPR004358">
    <property type="entry name" value="Sig_transdc_His_kin-like_C"/>
</dbReference>
<reference evidence="15 16" key="1">
    <citation type="submission" date="2017-03" db="EMBL/GenBank/DDBJ databases">
        <title>Whole genome sequences of fourteen strains of Bradyrhizobium canariense and one strain of Bradyrhizobium japonicum isolated from Lupinus (Papilionoideae: Genisteae) species in Algeria.</title>
        <authorList>
            <person name="Crovadore J."/>
            <person name="Chekireb D."/>
            <person name="Brachmann A."/>
            <person name="Chablais R."/>
            <person name="Cochard B."/>
            <person name="Lefort F."/>
        </authorList>
    </citation>
    <scope>NUCLEOTIDE SEQUENCE [LARGE SCALE GENOMIC DNA]</scope>
    <source>
        <strain evidence="15 16">UBMA195</strain>
    </source>
</reference>
<dbReference type="Gene3D" id="3.30.565.10">
    <property type="entry name" value="Histidine kinase-like ATPase, C-terminal domain"/>
    <property type="match status" value="1"/>
</dbReference>
<dbReference type="Pfam" id="PF00072">
    <property type="entry name" value="Response_reg"/>
    <property type="match status" value="1"/>
</dbReference>
<dbReference type="InterPro" id="IPR035965">
    <property type="entry name" value="PAS-like_dom_sf"/>
</dbReference>
<dbReference type="InterPro" id="IPR005467">
    <property type="entry name" value="His_kinase_dom"/>
</dbReference>
<dbReference type="PROSITE" id="PS50110">
    <property type="entry name" value="RESPONSE_REGULATORY"/>
    <property type="match status" value="1"/>
</dbReference>
<comment type="catalytic activity">
    <reaction evidence="1">
        <text>ATP + protein L-histidine = ADP + protein N-phospho-L-histidine.</text>
        <dbReference type="EC" id="2.7.13.3"/>
    </reaction>
</comment>
<protein>
    <recommendedName>
        <fullName evidence="2">histidine kinase</fullName>
        <ecNumber evidence="2">2.7.13.3</ecNumber>
    </recommendedName>
</protein>
<evidence type="ECO:0000256" key="2">
    <source>
        <dbReference type="ARBA" id="ARBA00012438"/>
    </source>
</evidence>
<dbReference type="Proteomes" id="UP000193553">
    <property type="component" value="Unassembled WGS sequence"/>
</dbReference>
<dbReference type="Gene3D" id="3.40.50.2300">
    <property type="match status" value="1"/>
</dbReference>
<dbReference type="OrthoDB" id="9796100at2"/>
<keyword evidence="5" id="KW-0547">Nucleotide-binding</keyword>
<organism evidence="15 16">
    <name type="scientific">Bradyrhizobium canariense</name>
    <dbReference type="NCBI Taxonomy" id="255045"/>
    <lineage>
        <taxon>Bacteria</taxon>
        <taxon>Pseudomonadati</taxon>
        <taxon>Pseudomonadota</taxon>
        <taxon>Alphaproteobacteria</taxon>
        <taxon>Hyphomicrobiales</taxon>
        <taxon>Nitrobacteraceae</taxon>
        <taxon>Bradyrhizobium</taxon>
    </lineage>
</organism>
<evidence type="ECO:0000256" key="6">
    <source>
        <dbReference type="ARBA" id="ARBA00022777"/>
    </source>
</evidence>
<keyword evidence="4" id="KW-0808">Transferase</keyword>
<evidence type="ECO:0000259" key="14">
    <source>
        <dbReference type="PROSITE" id="PS50113"/>
    </source>
</evidence>
<dbReference type="PANTHER" id="PTHR43065">
    <property type="entry name" value="SENSOR HISTIDINE KINASE"/>
    <property type="match status" value="1"/>
</dbReference>
<dbReference type="EC" id="2.7.13.3" evidence="2"/>
<dbReference type="InterPro" id="IPR036097">
    <property type="entry name" value="HisK_dim/P_sf"/>
</dbReference>
<dbReference type="InterPro" id="IPR003018">
    <property type="entry name" value="GAF"/>
</dbReference>
<dbReference type="SUPFAM" id="SSF55874">
    <property type="entry name" value="ATPase domain of HSP90 chaperone/DNA topoisomerase II/histidine kinase"/>
    <property type="match status" value="1"/>
</dbReference>
<dbReference type="GO" id="GO:0005524">
    <property type="term" value="F:ATP binding"/>
    <property type="evidence" value="ECO:0007669"/>
    <property type="project" value="UniProtKB-KW"/>
</dbReference>
<dbReference type="PROSITE" id="PS50112">
    <property type="entry name" value="PAS"/>
    <property type="match status" value="1"/>
</dbReference>
<dbReference type="SMART" id="SM00387">
    <property type="entry name" value="HATPase_c"/>
    <property type="match status" value="1"/>
</dbReference>
<dbReference type="SMART" id="SM00065">
    <property type="entry name" value="GAF"/>
    <property type="match status" value="1"/>
</dbReference>
<evidence type="ECO:0000259" key="12">
    <source>
        <dbReference type="PROSITE" id="PS50110"/>
    </source>
</evidence>
<dbReference type="InterPro" id="IPR003594">
    <property type="entry name" value="HATPase_dom"/>
</dbReference>
<dbReference type="InterPro" id="IPR003661">
    <property type="entry name" value="HisK_dim/P_dom"/>
</dbReference>
<evidence type="ECO:0000256" key="4">
    <source>
        <dbReference type="ARBA" id="ARBA00022679"/>
    </source>
</evidence>
<dbReference type="Gene3D" id="3.30.450.40">
    <property type="match status" value="1"/>
</dbReference>
<dbReference type="Gene3D" id="3.30.450.20">
    <property type="entry name" value="PAS domain"/>
    <property type="match status" value="1"/>
</dbReference>
<keyword evidence="8" id="KW-0902">Two-component regulatory system</keyword>
<dbReference type="SUPFAM" id="SSF55781">
    <property type="entry name" value="GAF domain-like"/>
    <property type="match status" value="1"/>
</dbReference>
<dbReference type="InterPro" id="IPR029016">
    <property type="entry name" value="GAF-like_dom_sf"/>
</dbReference>
<dbReference type="Pfam" id="PF00989">
    <property type="entry name" value="PAS"/>
    <property type="match status" value="1"/>
</dbReference>
<feature type="domain" description="PAS" evidence="13">
    <location>
        <begin position="18"/>
        <end position="85"/>
    </location>
</feature>
<dbReference type="SMART" id="SM00448">
    <property type="entry name" value="REC"/>
    <property type="match status" value="1"/>
</dbReference>
<dbReference type="PROSITE" id="PS50109">
    <property type="entry name" value="HIS_KIN"/>
    <property type="match status" value="1"/>
</dbReference>
<feature type="coiled-coil region" evidence="10">
    <location>
        <begin position="313"/>
        <end position="351"/>
    </location>
</feature>
<dbReference type="Pfam" id="PF13185">
    <property type="entry name" value="GAF_2"/>
    <property type="match status" value="1"/>
</dbReference>
<feature type="domain" description="PAC" evidence="14">
    <location>
        <begin position="88"/>
        <end position="139"/>
    </location>
</feature>
<dbReference type="SUPFAM" id="SSF55785">
    <property type="entry name" value="PYP-like sensor domain (PAS domain)"/>
    <property type="match status" value="1"/>
</dbReference>
<dbReference type="CDD" id="cd18161">
    <property type="entry name" value="REC_hyHK_blue-like"/>
    <property type="match status" value="1"/>
</dbReference>